<dbReference type="PANTHER" id="PTHR46118:SF4">
    <property type="entry name" value="PROTEIN ABHD11"/>
    <property type="match status" value="1"/>
</dbReference>
<evidence type="ECO:0000256" key="11">
    <source>
        <dbReference type="ARBA" id="ARBA00048919"/>
    </source>
</evidence>
<evidence type="ECO:0000256" key="3">
    <source>
        <dbReference type="ARBA" id="ARBA00026104"/>
    </source>
</evidence>
<dbReference type="InterPro" id="IPR000073">
    <property type="entry name" value="AB_hydrolase_1"/>
</dbReference>
<organism evidence="13 14">
    <name type="scientific">Trichonephila clavata</name>
    <name type="common">Joro spider</name>
    <name type="synonym">Nephila clavata</name>
    <dbReference type="NCBI Taxonomy" id="2740835"/>
    <lineage>
        <taxon>Eukaryota</taxon>
        <taxon>Metazoa</taxon>
        <taxon>Ecdysozoa</taxon>
        <taxon>Arthropoda</taxon>
        <taxon>Chelicerata</taxon>
        <taxon>Arachnida</taxon>
        <taxon>Araneae</taxon>
        <taxon>Araneomorphae</taxon>
        <taxon>Entelegynae</taxon>
        <taxon>Araneoidea</taxon>
        <taxon>Nephilidae</taxon>
        <taxon>Trichonephila</taxon>
    </lineage>
</organism>
<evidence type="ECO:0000256" key="1">
    <source>
        <dbReference type="ARBA" id="ARBA00008645"/>
    </source>
</evidence>
<comment type="catalytic activity">
    <reaction evidence="11">
        <text>1-octadecanoyl-2-(5Z,8Z,11Z,14Z-eicosatetraenoyl)-sn-glycerol + H2O = 2-(5Z,8Z,11Z,14Z-eicosatetraenoyl)-glycerol + octadecanoate + H(+)</text>
        <dbReference type="Rhea" id="RHEA:38507"/>
        <dbReference type="ChEBI" id="CHEBI:15377"/>
        <dbReference type="ChEBI" id="CHEBI:15378"/>
        <dbReference type="ChEBI" id="CHEBI:25629"/>
        <dbReference type="ChEBI" id="CHEBI:52392"/>
        <dbReference type="ChEBI" id="CHEBI:75728"/>
    </reaction>
</comment>
<dbReference type="EC" id="3.1.1.116" evidence="3"/>
<comment type="caution">
    <text evidence="13">The sequence shown here is derived from an EMBL/GenBank/DDBJ whole genome shotgun (WGS) entry which is preliminary data.</text>
</comment>
<evidence type="ECO:0000256" key="8">
    <source>
        <dbReference type="ARBA" id="ARBA00048283"/>
    </source>
</evidence>
<gene>
    <name evidence="13" type="primary">ABHD11</name>
    <name evidence="13" type="ORF">TNCT_554951</name>
</gene>
<dbReference type="GO" id="GO:0052689">
    <property type="term" value="F:carboxylic ester hydrolase activity"/>
    <property type="evidence" value="ECO:0007669"/>
    <property type="project" value="TreeGrafter"/>
</dbReference>
<evidence type="ECO:0000256" key="7">
    <source>
        <dbReference type="ARBA" id="ARBA00044064"/>
    </source>
</evidence>
<evidence type="ECO:0000256" key="10">
    <source>
        <dbReference type="ARBA" id="ARBA00048513"/>
    </source>
</evidence>
<dbReference type="Proteomes" id="UP000887116">
    <property type="component" value="Unassembled WGS sequence"/>
</dbReference>
<sequence>MTRYDPVPLVYRYIEPRECDKEKAPLIFMHGVTASKECWYETPEVAANSTKRRAYVVDSRNHGESPWNDVFNFDCNVDDILHLMDTIGAPKAILIGHSMGGITAIKTALREPERVERIVAEDVGVRRLQDEIVLMARQRISLMKVAVEKMPPGLDEVNARKFIFNFIYEAVPPEVRKYMRVEENFYMTPMRPTEDGRWKFKSNLDVIEKAAQNASGIMTESTGLYQGLALFIYGLESPFRVGSDEPNIKRLFPNAEFVAVENATHTVHNDCPEVFTETLVAFLLKE</sequence>
<evidence type="ECO:0000313" key="13">
    <source>
        <dbReference type="EMBL" id="GFQ94138.1"/>
    </source>
</evidence>
<reference evidence="13" key="1">
    <citation type="submission" date="2020-07" db="EMBL/GenBank/DDBJ databases">
        <title>Multicomponent nature underlies the extraordinary mechanical properties of spider dragline silk.</title>
        <authorList>
            <person name="Kono N."/>
            <person name="Nakamura H."/>
            <person name="Mori M."/>
            <person name="Yoshida Y."/>
            <person name="Ohtoshi R."/>
            <person name="Malay A.D."/>
            <person name="Moran D.A.P."/>
            <person name="Tomita M."/>
            <person name="Numata K."/>
            <person name="Arakawa K."/>
        </authorList>
    </citation>
    <scope>NUCLEOTIDE SEQUENCE</scope>
</reference>
<accession>A0A8X6H159</accession>
<comment type="catalytic activity">
    <reaction evidence="10">
        <text>1-octadecanoyl-2-(9Z-octadecenoyl)-sn-glycerol + H2O = 2-(9Z-octadecenoyl)-glycerol + octadecanoate + H(+)</text>
        <dbReference type="Rhea" id="RHEA:77103"/>
        <dbReference type="ChEBI" id="CHEBI:15377"/>
        <dbReference type="ChEBI" id="CHEBI:15378"/>
        <dbReference type="ChEBI" id="CHEBI:25629"/>
        <dbReference type="ChEBI" id="CHEBI:73990"/>
        <dbReference type="ChEBI" id="CHEBI:75468"/>
    </reaction>
</comment>
<proteinExistence type="inferred from homology"/>
<evidence type="ECO:0000256" key="9">
    <source>
        <dbReference type="ARBA" id="ARBA00048504"/>
    </source>
</evidence>
<dbReference type="InterPro" id="IPR029058">
    <property type="entry name" value="AB_hydrolase_fold"/>
</dbReference>
<dbReference type="EMBL" id="BMAO01024266">
    <property type="protein sequence ID" value="GFQ94138.1"/>
    <property type="molecule type" value="Genomic_DNA"/>
</dbReference>
<dbReference type="OrthoDB" id="8119704at2759"/>
<comment type="catalytic activity">
    <reaction evidence="8">
        <text>1-octadecanoyl-2-(4Z,7Z,10Z,13Z,16Z,19Z-docosahexaenoyl)-sn-glycerol + H2O = 2-(4Z,7Z,10Z,13Z,16Z,19Z-docosahexaenoyl)-glycerol + octadecanoate + H(+)</text>
        <dbReference type="Rhea" id="RHEA:77107"/>
        <dbReference type="ChEBI" id="CHEBI:15377"/>
        <dbReference type="ChEBI" id="CHEBI:15378"/>
        <dbReference type="ChEBI" id="CHEBI:25629"/>
        <dbReference type="ChEBI" id="CHEBI:77129"/>
        <dbReference type="ChEBI" id="CHEBI:186738"/>
    </reaction>
</comment>
<evidence type="ECO:0000313" key="14">
    <source>
        <dbReference type="Proteomes" id="UP000887116"/>
    </source>
</evidence>
<evidence type="ECO:0000256" key="6">
    <source>
        <dbReference type="ARBA" id="ARBA00043742"/>
    </source>
</evidence>
<dbReference type="SUPFAM" id="SSF53474">
    <property type="entry name" value="alpha/beta-Hydrolases"/>
    <property type="match status" value="1"/>
</dbReference>
<keyword evidence="2" id="KW-0378">Hydrolase</keyword>
<protein>
    <recommendedName>
        <fullName evidence="7">sn-1-specific diacylglycerol lipase ABHD11</fullName>
        <ecNumber evidence="3">3.1.1.116</ecNumber>
    </recommendedName>
    <alternativeName>
        <fullName evidence="4">Alpha/beta hydrolase domain-containing protein 11</fullName>
    </alternativeName>
</protein>
<evidence type="ECO:0000256" key="2">
    <source>
        <dbReference type="ARBA" id="ARBA00022801"/>
    </source>
</evidence>
<comment type="catalytic activity">
    <reaction evidence="9">
        <text>1,2-didecanoylglycerol + H2O = decanoylglycerol + decanoate + H(+)</text>
        <dbReference type="Rhea" id="RHEA:48596"/>
        <dbReference type="ChEBI" id="CHEBI:11152"/>
        <dbReference type="ChEBI" id="CHEBI:15377"/>
        <dbReference type="ChEBI" id="CHEBI:15378"/>
        <dbReference type="ChEBI" id="CHEBI:27689"/>
        <dbReference type="ChEBI" id="CHEBI:90605"/>
    </reaction>
</comment>
<dbReference type="Gene3D" id="3.40.50.1820">
    <property type="entry name" value="alpha/beta hydrolase"/>
    <property type="match status" value="1"/>
</dbReference>
<name>A0A8X6H159_TRICU</name>
<feature type="domain" description="AB hydrolase-1" evidence="12">
    <location>
        <begin position="25"/>
        <end position="126"/>
    </location>
</feature>
<comment type="catalytic activity">
    <reaction evidence="5">
        <text>a 1,2-diacyl-sn-glycerol + H2O = a 2-acylglycerol + a fatty acid + H(+)</text>
        <dbReference type="Rhea" id="RHEA:33275"/>
        <dbReference type="ChEBI" id="CHEBI:15377"/>
        <dbReference type="ChEBI" id="CHEBI:15378"/>
        <dbReference type="ChEBI" id="CHEBI:17389"/>
        <dbReference type="ChEBI" id="CHEBI:17815"/>
        <dbReference type="ChEBI" id="CHEBI:28868"/>
        <dbReference type="EC" id="3.1.1.116"/>
    </reaction>
</comment>
<comment type="catalytic activity">
    <reaction evidence="6">
        <text>a 1,3-diacyl-sn-glycerol + H2O = a 1-acyl-sn-glycerol + a fatty acid + H(+)</text>
        <dbReference type="Rhea" id="RHEA:38503"/>
        <dbReference type="ChEBI" id="CHEBI:15377"/>
        <dbReference type="ChEBI" id="CHEBI:15378"/>
        <dbReference type="ChEBI" id="CHEBI:28868"/>
        <dbReference type="ChEBI" id="CHEBI:64683"/>
        <dbReference type="ChEBI" id="CHEBI:77272"/>
    </reaction>
</comment>
<keyword evidence="14" id="KW-1185">Reference proteome</keyword>
<evidence type="ECO:0000256" key="4">
    <source>
        <dbReference type="ARBA" id="ARBA00042703"/>
    </source>
</evidence>
<comment type="similarity">
    <text evidence="1">Belongs to the AB hydrolase superfamily.</text>
</comment>
<evidence type="ECO:0000259" key="12">
    <source>
        <dbReference type="Pfam" id="PF00561"/>
    </source>
</evidence>
<dbReference type="AlphaFoldDB" id="A0A8X6H159"/>
<dbReference type="PANTHER" id="PTHR46118">
    <property type="entry name" value="PROTEIN ABHD11"/>
    <property type="match status" value="1"/>
</dbReference>
<evidence type="ECO:0000256" key="5">
    <source>
        <dbReference type="ARBA" id="ARBA00043667"/>
    </source>
</evidence>
<dbReference type="Pfam" id="PF00561">
    <property type="entry name" value="Abhydrolase_1"/>
    <property type="match status" value="1"/>
</dbReference>